<keyword evidence="7" id="KW-0812">Transmembrane</keyword>
<evidence type="ECO:0000256" key="4">
    <source>
        <dbReference type="ARBA" id="ARBA00022679"/>
    </source>
</evidence>
<feature type="transmembrane region" description="Helical" evidence="7">
    <location>
        <begin position="49"/>
        <end position="69"/>
    </location>
</feature>
<gene>
    <name evidence="9" type="ORF">COW24_03405</name>
</gene>
<dbReference type="InterPro" id="IPR035965">
    <property type="entry name" value="PAS-like_dom_sf"/>
</dbReference>
<dbReference type="GO" id="GO:0004721">
    <property type="term" value="F:phosphoprotein phosphatase activity"/>
    <property type="evidence" value="ECO:0007669"/>
    <property type="project" value="TreeGrafter"/>
</dbReference>
<dbReference type="EC" id="2.7.13.3" evidence="2"/>
<keyword evidence="6" id="KW-0902">Two-component regulatory system</keyword>
<evidence type="ECO:0000256" key="1">
    <source>
        <dbReference type="ARBA" id="ARBA00000085"/>
    </source>
</evidence>
<feature type="transmembrane region" description="Helical" evidence="7">
    <location>
        <begin position="108"/>
        <end position="126"/>
    </location>
</feature>
<dbReference type="Gene3D" id="3.30.450.20">
    <property type="entry name" value="PAS domain"/>
    <property type="match status" value="1"/>
</dbReference>
<dbReference type="InterPro" id="IPR003661">
    <property type="entry name" value="HisK_dim/P_dom"/>
</dbReference>
<dbReference type="PRINTS" id="PR00344">
    <property type="entry name" value="BCTRLSENSOR"/>
</dbReference>
<evidence type="ECO:0000256" key="7">
    <source>
        <dbReference type="SAM" id="Phobius"/>
    </source>
</evidence>
<dbReference type="SMART" id="SM00387">
    <property type="entry name" value="HATPase_c"/>
    <property type="match status" value="1"/>
</dbReference>
<keyword evidence="5" id="KW-0418">Kinase</keyword>
<dbReference type="Gene3D" id="1.10.287.130">
    <property type="match status" value="1"/>
</dbReference>
<dbReference type="GO" id="GO:0016036">
    <property type="term" value="P:cellular response to phosphate starvation"/>
    <property type="evidence" value="ECO:0007669"/>
    <property type="project" value="TreeGrafter"/>
</dbReference>
<dbReference type="InterPro" id="IPR005467">
    <property type="entry name" value="His_kinase_dom"/>
</dbReference>
<dbReference type="PANTHER" id="PTHR45453">
    <property type="entry name" value="PHOSPHATE REGULON SENSOR PROTEIN PHOR"/>
    <property type="match status" value="1"/>
</dbReference>
<evidence type="ECO:0000313" key="10">
    <source>
        <dbReference type="Proteomes" id="UP000230292"/>
    </source>
</evidence>
<feature type="transmembrane region" description="Helical" evidence="7">
    <location>
        <begin position="20"/>
        <end position="43"/>
    </location>
</feature>
<organism evidence="9 10">
    <name type="scientific">Candidatus Kerfeldbacteria bacterium CG15_BIG_FIL_POST_REV_8_21_14_020_45_12</name>
    <dbReference type="NCBI Taxonomy" id="2014247"/>
    <lineage>
        <taxon>Bacteria</taxon>
        <taxon>Candidatus Kerfeldiibacteriota</taxon>
    </lineage>
</organism>
<keyword evidence="7" id="KW-1133">Transmembrane helix</keyword>
<dbReference type="Pfam" id="PF02518">
    <property type="entry name" value="HATPase_c"/>
    <property type="match status" value="1"/>
</dbReference>
<dbReference type="AlphaFoldDB" id="A0A2M7H3K6"/>
<feature type="domain" description="Histidine kinase" evidence="8">
    <location>
        <begin position="333"/>
        <end position="552"/>
    </location>
</feature>
<evidence type="ECO:0000259" key="8">
    <source>
        <dbReference type="PROSITE" id="PS50109"/>
    </source>
</evidence>
<evidence type="ECO:0000256" key="3">
    <source>
        <dbReference type="ARBA" id="ARBA00022553"/>
    </source>
</evidence>
<dbReference type="Pfam" id="PF00512">
    <property type="entry name" value="HisKA"/>
    <property type="match status" value="1"/>
</dbReference>
<dbReference type="SUPFAM" id="SSF47384">
    <property type="entry name" value="Homodimeric domain of signal transducing histidine kinase"/>
    <property type="match status" value="1"/>
</dbReference>
<dbReference type="FunFam" id="3.30.565.10:FF:000006">
    <property type="entry name" value="Sensor histidine kinase WalK"/>
    <property type="match status" value="1"/>
</dbReference>
<dbReference type="PANTHER" id="PTHR45453:SF1">
    <property type="entry name" value="PHOSPHATE REGULON SENSOR PROTEIN PHOR"/>
    <property type="match status" value="1"/>
</dbReference>
<dbReference type="GO" id="GO:0000155">
    <property type="term" value="F:phosphorelay sensor kinase activity"/>
    <property type="evidence" value="ECO:0007669"/>
    <property type="project" value="InterPro"/>
</dbReference>
<evidence type="ECO:0000256" key="2">
    <source>
        <dbReference type="ARBA" id="ARBA00012438"/>
    </source>
</evidence>
<evidence type="ECO:0000256" key="5">
    <source>
        <dbReference type="ARBA" id="ARBA00022777"/>
    </source>
</evidence>
<feature type="transmembrane region" description="Helical" evidence="7">
    <location>
        <begin position="81"/>
        <end position="102"/>
    </location>
</feature>
<proteinExistence type="predicted"/>
<sequence length="559" mass="63922">MSPDEERNIKRIHALRGIVVGRWFLIFGLAILGIVQMIVGIAIVSLTPVMLGLLVSIPVFYNFIYTVYLYRFSDRLSYKQLALLSFLQVLVDQIVFTFIIFVTGGVESIGFILYFFPMLSATILYSDLRIISFTIVTIFWYTSMVVLEFNGVIPHFARYFYDPGFFENAEVTLANTISIDLILLFTGLFSVFVNRIIRDRELEITIERDKVRSILNSLEDGIIMLDARKHVLLMNPPARDILRFYGEVFGPEIRKEDFPRAFGKLIQSIREQPETKRLDQEVVVEEGQNNNVIQVDTIPIYAADGSIVSWVKVLHDITRDKELDEIKSDFISVAAHQLRTPLAALKWFFKLMIEGDAGSVTEKQQNLMEKAYVRTNEVIEIVNNLLDISEIEEGRFPYEFAEGDIIEAIGATLLSARQDGSQKNVSVEFEHSDKLPLTEMDSQKMRMAIQNLVDNAVKYSRKNSSVKIRAEIKNNRLFVSIGDQGIGIANDEQAKIFSKFFRGRNAKEYEPTGSGLGLYIVKNVVQRHRGQIWFESEVNKGTTFFLSLPIPRKYLPPKK</sequence>
<keyword evidence="3" id="KW-0597">Phosphoprotein</keyword>
<dbReference type="GO" id="GO:0005886">
    <property type="term" value="C:plasma membrane"/>
    <property type="evidence" value="ECO:0007669"/>
    <property type="project" value="TreeGrafter"/>
</dbReference>
<comment type="caution">
    <text evidence="9">The sequence shown here is derived from an EMBL/GenBank/DDBJ whole genome shotgun (WGS) entry which is preliminary data.</text>
</comment>
<feature type="transmembrane region" description="Helical" evidence="7">
    <location>
        <begin position="138"/>
        <end position="161"/>
    </location>
</feature>
<accession>A0A2M7H3K6</accession>
<dbReference type="InterPro" id="IPR004358">
    <property type="entry name" value="Sig_transdc_His_kin-like_C"/>
</dbReference>
<dbReference type="Pfam" id="PF13596">
    <property type="entry name" value="PAS_10"/>
    <property type="match status" value="1"/>
</dbReference>
<dbReference type="PROSITE" id="PS50109">
    <property type="entry name" value="HIS_KIN"/>
    <property type="match status" value="1"/>
</dbReference>
<comment type="catalytic activity">
    <reaction evidence="1">
        <text>ATP + protein L-histidine = ADP + protein N-phospho-L-histidine.</text>
        <dbReference type="EC" id="2.7.13.3"/>
    </reaction>
</comment>
<dbReference type="SUPFAM" id="SSF55874">
    <property type="entry name" value="ATPase domain of HSP90 chaperone/DNA topoisomerase II/histidine kinase"/>
    <property type="match status" value="1"/>
</dbReference>
<dbReference type="CDD" id="cd00082">
    <property type="entry name" value="HisKA"/>
    <property type="match status" value="1"/>
</dbReference>
<dbReference type="InterPro" id="IPR003594">
    <property type="entry name" value="HATPase_dom"/>
</dbReference>
<dbReference type="InterPro" id="IPR036890">
    <property type="entry name" value="HATPase_C_sf"/>
</dbReference>
<evidence type="ECO:0000256" key="6">
    <source>
        <dbReference type="ARBA" id="ARBA00023012"/>
    </source>
</evidence>
<dbReference type="InterPro" id="IPR036097">
    <property type="entry name" value="HisK_dim/P_sf"/>
</dbReference>
<keyword evidence="4" id="KW-0808">Transferase</keyword>
<dbReference type="Gene3D" id="3.30.565.10">
    <property type="entry name" value="Histidine kinase-like ATPase, C-terminal domain"/>
    <property type="match status" value="1"/>
</dbReference>
<reference evidence="9 10" key="1">
    <citation type="submission" date="2017-09" db="EMBL/GenBank/DDBJ databases">
        <title>Depth-based differentiation of microbial function through sediment-hosted aquifers and enrichment of novel symbionts in the deep terrestrial subsurface.</title>
        <authorList>
            <person name="Probst A.J."/>
            <person name="Ladd B."/>
            <person name="Jarett J.K."/>
            <person name="Geller-Mcgrath D.E."/>
            <person name="Sieber C.M."/>
            <person name="Emerson J.B."/>
            <person name="Anantharaman K."/>
            <person name="Thomas B.C."/>
            <person name="Malmstrom R."/>
            <person name="Stieglmeier M."/>
            <person name="Klingl A."/>
            <person name="Woyke T."/>
            <person name="Ryan C.M."/>
            <person name="Banfield J.F."/>
        </authorList>
    </citation>
    <scope>NUCLEOTIDE SEQUENCE [LARGE SCALE GENOMIC DNA]</scope>
    <source>
        <strain evidence="9">CG15_BIG_FIL_POST_REV_8_21_14_020_45_12</strain>
    </source>
</reference>
<dbReference type="SMART" id="SM00388">
    <property type="entry name" value="HisKA"/>
    <property type="match status" value="1"/>
</dbReference>
<dbReference type="InterPro" id="IPR050351">
    <property type="entry name" value="BphY/WalK/GraS-like"/>
</dbReference>
<keyword evidence="7" id="KW-0472">Membrane</keyword>
<feature type="transmembrane region" description="Helical" evidence="7">
    <location>
        <begin position="173"/>
        <end position="193"/>
    </location>
</feature>
<dbReference type="EMBL" id="PFGC01000039">
    <property type="protein sequence ID" value="PIW36818.1"/>
    <property type="molecule type" value="Genomic_DNA"/>
</dbReference>
<dbReference type="SUPFAM" id="SSF55785">
    <property type="entry name" value="PYP-like sensor domain (PAS domain)"/>
    <property type="match status" value="1"/>
</dbReference>
<evidence type="ECO:0000313" key="9">
    <source>
        <dbReference type="EMBL" id="PIW36818.1"/>
    </source>
</evidence>
<protein>
    <recommendedName>
        <fullName evidence="2">histidine kinase</fullName>
        <ecNumber evidence="2">2.7.13.3</ecNumber>
    </recommendedName>
</protein>
<name>A0A2M7H3K6_9BACT</name>
<dbReference type="Proteomes" id="UP000230292">
    <property type="component" value="Unassembled WGS sequence"/>
</dbReference>